<dbReference type="Gene3D" id="3.90.1300.10">
    <property type="entry name" value="Amidase signature (AS) domain"/>
    <property type="match status" value="1"/>
</dbReference>
<dbReference type="SUPFAM" id="SSF75304">
    <property type="entry name" value="Amidase signature (AS) enzymes"/>
    <property type="match status" value="1"/>
</dbReference>
<dbReference type="PANTHER" id="PTHR46310:SF7">
    <property type="entry name" value="AMIDASE 1"/>
    <property type="match status" value="1"/>
</dbReference>
<dbReference type="EMBL" id="FNPZ01000003">
    <property type="protein sequence ID" value="SDZ31332.1"/>
    <property type="molecule type" value="Genomic_DNA"/>
</dbReference>
<dbReference type="Pfam" id="PF11533">
    <property type="entry name" value="AtzH-like"/>
    <property type="match status" value="1"/>
</dbReference>
<dbReference type="Pfam" id="PF01425">
    <property type="entry name" value="Amidase"/>
    <property type="match status" value="1"/>
</dbReference>
<sequence>MPDQWNAFVHGPSLMVPPTGPGSLDGLSFGVKDIIDVRGLPTGCGLEFSGPAAERSGHAVAALLHAGASCVGKTTTDQFAFSLSGADTATRHPINPRDPSRLVGGSSSGSAAAVAAGLVPFALSTDTAGSVRVPASYCRVVGFRPSWGAVPLTGVTPLAPRFDTLGWHARDVRTAARVGAVLLPEEPESAPSVLRSALLVDEVMSALDPGLAASVLEATAALGREHGWATHRLRLGISLREIGRAFRQLQLQDIAATPRDSAGLDAALPRVRERFAGAVASRVEPELISRVEAAVLDLLAALEEGAVLVLPAAGGPAPTRDDIDSDAYAAHRDLSIALNALAGLLGAPCLVRPQKESEVGIAYVSAPGTDRMLLRTLSEGEVAPLPHHDALLTEFYRYERALTCGDLDTLDALFAASSPCIRFAPEGAAYDRSSIAALRTAQTRPATPREFLHVSVESLSDEIAITALRFRRVPSGVCGYQTQTWQRDPDGWRIRMAHVSITDSAG</sequence>
<dbReference type="PANTHER" id="PTHR46310">
    <property type="entry name" value="AMIDASE 1"/>
    <property type="match status" value="1"/>
</dbReference>
<dbReference type="InterPro" id="IPR036928">
    <property type="entry name" value="AS_sf"/>
</dbReference>
<evidence type="ECO:0000313" key="2">
    <source>
        <dbReference type="EMBL" id="SDZ31332.1"/>
    </source>
</evidence>
<accession>A0A1H3S062</accession>
<dbReference type="Gene3D" id="3.10.450.50">
    <property type="match status" value="1"/>
</dbReference>
<evidence type="ECO:0000259" key="1">
    <source>
        <dbReference type="Pfam" id="PF01425"/>
    </source>
</evidence>
<feature type="domain" description="Amidase" evidence="1">
    <location>
        <begin position="22"/>
        <end position="189"/>
    </location>
</feature>
<proteinExistence type="predicted"/>
<reference evidence="2 3" key="1">
    <citation type="submission" date="2016-10" db="EMBL/GenBank/DDBJ databases">
        <authorList>
            <person name="de Groot N.N."/>
        </authorList>
    </citation>
    <scope>NUCLEOTIDE SEQUENCE [LARGE SCALE GENOMIC DNA]</scope>
    <source>
        <strain evidence="2 3">CGMCC 4.3491</strain>
    </source>
</reference>
<organism evidence="2 3">
    <name type="scientific">Herbiconiux ginsengi</name>
    <dbReference type="NCBI Taxonomy" id="381665"/>
    <lineage>
        <taxon>Bacteria</taxon>
        <taxon>Bacillati</taxon>
        <taxon>Actinomycetota</taxon>
        <taxon>Actinomycetes</taxon>
        <taxon>Micrococcales</taxon>
        <taxon>Microbacteriaceae</taxon>
        <taxon>Herbiconiux</taxon>
    </lineage>
</organism>
<dbReference type="InterPro" id="IPR023631">
    <property type="entry name" value="Amidase_dom"/>
</dbReference>
<dbReference type="SUPFAM" id="SSF54427">
    <property type="entry name" value="NTF2-like"/>
    <property type="match status" value="1"/>
</dbReference>
<dbReference type="STRING" id="381665.SAMN05216554_3209"/>
<name>A0A1H3S062_9MICO</name>
<dbReference type="InterPro" id="IPR024507">
    <property type="entry name" value="AtzH-like"/>
</dbReference>
<dbReference type="Proteomes" id="UP000198891">
    <property type="component" value="Unassembled WGS sequence"/>
</dbReference>
<dbReference type="AlphaFoldDB" id="A0A1H3S062"/>
<dbReference type="InterPro" id="IPR032710">
    <property type="entry name" value="NTF2-like_dom_sf"/>
</dbReference>
<gene>
    <name evidence="2" type="ORF">SAMN05216554_3209</name>
</gene>
<keyword evidence="3" id="KW-1185">Reference proteome</keyword>
<dbReference type="RefSeq" id="WP_175494299.1">
    <property type="nucleotide sequence ID" value="NZ_FNPZ01000003.1"/>
</dbReference>
<evidence type="ECO:0000313" key="3">
    <source>
        <dbReference type="Proteomes" id="UP000198891"/>
    </source>
</evidence>
<protein>
    <submittedName>
        <fullName evidence="2">Amidase</fullName>
    </submittedName>
</protein>